<reference evidence="2" key="1">
    <citation type="submission" date="2014-05" db="EMBL/GenBank/DDBJ databases">
        <title>Capsicum annuum strain Jeju mitochondrial DNA, complete genome.</title>
        <authorList>
            <person name="Jo Y.D."/>
            <person name="Choi Y."/>
            <person name="Kim D.-H."/>
            <person name="Kim B.-D."/>
            <person name="Kang B.-C."/>
        </authorList>
    </citation>
    <scope>NUCLEOTIDE SEQUENCE</scope>
</reference>
<name>A0A075W236_CAPAN</name>
<geneLocation type="mitochondrion" evidence="2"/>
<dbReference type="GeneID" id="19989118"/>
<gene>
    <name evidence="2" type="primary">orf166</name>
</gene>
<proteinExistence type="predicted"/>
<dbReference type="RefSeq" id="YP_009049774.1">
    <property type="nucleotide sequence ID" value="NC_024624.1"/>
</dbReference>
<feature type="region of interest" description="Disordered" evidence="1">
    <location>
        <begin position="63"/>
        <end position="166"/>
    </location>
</feature>
<dbReference type="AlphaFoldDB" id="A0A075W236"/>
<accession>A0A075W236</accession>
<evidence type="ECO:0000256" key="1">
    <source>
        <dbReference type="SAM" id="MobiDB-lite"/>
    </source>
</evidence>
<organism evidence="2">
    <name type="scientific">Capsicum annuum</name>
    <name type="common">Capsicum pepper</name>
    <dbReference type="NCBI Taxonomy" id="4072"/>
    <lineage>
        <taxon>Eukaryota</taxon>
        <taxon>Viridiplantae</taxon>
        <taxon>Streptophyta</taxon>
        <taxon>Embryophyta</taxon>
        <taxon>Tracheophyta</taxon>
        <taxon>Spermatophyta</taxon>
        <taxon>Magnoliopsida</taxon>
        <taxon>eudicotyledons</taxon>
        <taxon>Gunneridae</taxon>
        <taxon>Pentapetalae</taxon>
        <taxon>asterids</taxon>
        <taxon>lamiids</taxon>
        <taxon>Solanales</taxon>
        <taxon>Solanaceae</taxon>
        <taxon>Solanoideae</taxon>
        <taxon>Capsiceae</taxon>
        <taxon>Capsicum</taxon>
    </lineage>
</organism>
<protein>
    <submittedName>
        <fullName evidence="2">Uncharacterized protein</fullName>
    </submittedName>
</protein>
<evidence type="ECO:0000313" key="2">
    <source>
        <dbReference type="EMBL" id="AIG90131.1"/>
    </source>
</evidence>
<dbReference type="EMBL" id="KJ865410">
    <property type="protein sequence ID" value="AIG90131.1"/>
    <property type="molecule type" value="Genomic_DNA"/>
</dbReference>
<keyword evidence="2" id="KW-0496">Mitochondrion</keyword>
<accession>A0A1U8QD37</accession>
<sequence length="166" mass="17621">MRIKLSFIASCAALPGLIEVKEYRSSFSPLLGALSIPGVEVEEDDADETDCGGVKNCSLSESVSEDAWPIRESDGEAGSESVSEDAWPIRESDGEAGVAGDSELDAPDVPSPKGIIIWVNSSPVSSARKAKPTLKASPAEQQQPNPLRGKDRARPPRKNPTFESKA</sequence>
<dbReference type="KEGG" id="cann:19989118"/>